<dbReference type="PANTHER" id="PTHR35848:SF6">
    <property type="entry name" value="CUPIN TYPE-2 DOMAIN-CONTAINING PROTEIN"/>
    <property type="match status" value="1"/>
</dbReference>
<keyword evidence="1" id="KW-0479">Metal-binding</keyword>
<feature type="region of interest" description="Disordered" evidence="2">
    <location>
        <begin position="177"/>
        <end position="197"/>
    </location>
</feature>
<evidence type="ECO:0000259" key="3">
    <source>
        <dbReference type="Pfam" id="PF07883"/>
    </source>
</evidence>
<dbReference type="Gene3D" id="2.60.120.10">
    <property type="entry name" value="Jelly Rolls"/>
    <property type="match status" value="1"/>
</dbReference>
<sequence>MEKEFKHALMPSLVINVGDVNEVERMGGDHWGSAWKPLTPALDVNPGRLGANLSRVPPGRTACPFHTHARADEVFFVLSGRGVFRYGDTVQEIRTGDCISCPAGTGVAHQLANPFDEDLVYFAVGMNDPHEVCTYPDSGKVMIRSLKTIGRLTQAPYMDGEPDKPKVLDLAQSFVAASNTSGGDQNRSSANSPAPGG</sequence>
<evidence type="ECO:0000313" key="4">
    <source>
        <dbReference type="EMBL" id="SMG61506.1"/>
    </source>
</evidence>
<dbReference type="EMBL" id="FXAT01000022">
    <property type="protein sequence ID" value="SMG61506.1"/>
    <property type="molecule type" value="Genomic_DNA"/>
</dbReference>
<organism evidence="4 5">
    <name type="scientific">Paraburkholderia susongensis</name>
    <dbReference type="NCBI Taxonomy" id="1515439"/>
    <lineage>
        <taxon>Bacteria</taxon>
        <taxon>Pseudomonadati</taxon>
        <taxon>Pseudomonadota</taxon>
        <taxon>Betaproteobacteria</taxon>
        <taxon>Burkholderiales</taxon>
        <taxon>Burkholderiaceae</taxon>
        <taxon>Paraburkholderia</taxon>
    </lineage>
</organism>
<dbReference type="SUPFAM" id="SSF51182">
    <property type="entry name" value="RmlC-like cupins"/>
    <property type="match status" value="1"/>
</dbReference>
<accession>A0A1X7M5N8</accession>
<dbReference type="CDD" id="cd02224">
    <property type="entry name" value="cupin_SPO2919-like"/>
    <property type="match status" value="1"/>
</dbReference>
<protein>
    <submittedName>
        <fullName evidence="4">Uncharacterized conserved protein, cupin superfamily</fullName>
    </submittedName>
</protein>
<gene>
    <name evidence="4" type="ORF">SAMN06265784_12265</name>
</gene>
<dbReference type="RefSeq" id="WP_167387619.1">
    <property type="nucleotide sequence ID" value="NZ_FXAT01000022.1"/>
</dbReference>
<evidence type="ECO:0000313" key="5">
    <source>
        <dbReference type="Proteomes" id="UP000193228"/>
    </source>
</evidence>
<dbReference type="InterPro" id="IPR013096">
    <property type="entry name" value="Cupin_2"/>
</dbReference>
<evidence type="ECO:0000256" key="1">
    <source>
        <dbReference type="ARBA" id="ARBA00022723"/>
    </source>
</evidence>
<proteinExistence type="predicted"/>
<dbReference type="PANTHER" id="PTHR35848">
    <property type="entry name" value="OXALATE-BINDING PROTEIN"/>
    <property type="match status" value="1"/>
</dbReference>
<reference evidence="5" key="1">
    <citation type="submission" date="2017-04" db="EMBL/GenBank/DDBJ databases">
        <authorList>
            <person name="Varghese N."/>
            <person name="Submissions S."/>
        </authorList>
    </citation>
    <scope>NUCLEOTIDE SEQUENCE [LARGE SCALE GENOMIC DNA]</scope>
    <source>
        <strain evidence="5">LMG 29540</strain>
    </source>
</reference>
<dbReference type="InterPro" id="IPR011051">
    <property type="entry name" value="RmlC_Cupin_sf"/>
</dbReference>
<dbReference type="STRING" id="1515439.SAMN06265784_12265"/>
<dbReference type="InterPro" id="IPR051610">
    <property type="entry name" value="GPI/OXD"/>
</dbReference>
<dbReference type="AlphaFoldDB" id="A0A1X7M5N8"/>
<dbReference type="Pfam" id="PF07883">
    <property type="entry name" value="Cupin_2"/>
    <property type="match status" value="1"/>
</dbReference>
<dbReference type="Proteomes" id="UP000193228">
    <property type="component" value="Unassembled WGS sequence"/>
</dbReference>
<dbReference type="InterPro" id="IPR014710">
    <property type="entry name" value="RmlC-like_jellyroll"/>
</dbReference>
<keyword evidence="5" id="KW-1185">Reference proteome</keyword>
<evidence type="ECO:0000256" key="2">
    <source>
        <dbReference type="SAM" id="MobiDB-lite"/>
    </source>
</evidence>
<feature type="domain" description="Cupin type-2" evidence="3">
    <location>
        <begin position="53"/>
        <end position="124"/>
    </location>
</feature>
<dbReference type="GO" id="GO:0046872">
    <property type="term" value="F:metal ion binding"/>
    <property type="evidence" value="ECO:0007669"/>
    <property type="project" value="UniProtKB-KW"/>
</dbReference>
<name>A0A1X7M5N8_9BURK</name>